<dbReference type="SUPFAM" id="SSF54495">
    <property type="entry name" value="UBC-like"/>
    <property type="match status" value="1"/>
</dbReference>
<dbReference type="SMART" id="SM00212">
    <property type="entry name" value="UBCc"/>
    <property type="match status" value="1"/>
</dbReference>
<dbReference type="InterPro" id="IPR000608">
    <property type="entry name" value="UBC"/>
</dbReference>
<comment type="similarity">
    <text evidence="7">Belongs to the ubiquitin-conjugating enzyme family.</text>
</comment>
<feature type="region of interest" description="Disordered" evidence="8">
    <location>
        <begin position="191"/>
        <end position="236"/>
    </location>
</feature>
<organism evidence="10 11">
    <name type="scientific">Hesseltinella vesiculosa</name>
    <dbReference type="NCBI Taxonomy" id="101127"/>
    <lineage>
        <taxon>Eukaryota</taxon>
        <taxon>Fungi</taxon>
        <taxon>Fungi incertae sedis</taxon>
        <taxon>Mucoromycota</taxon>
        <taxon>Mucoromycotina</taxon>
        <taxon>Mucoromycetes</taxon>
        <taxon>Mucorales</taxon>
        <taxon>Cunninghamellaceae</taxon>
        <taxon>Hesseltinella</taxon>
    </lineage>
</organism>
<evidence type="ECO:0000256" key="8">
    <source>
        <dbReference type="SAM" id="MobiDB-lite"/>
    </source>
</evidence>
<dbReference type="STRING" id="101127.A0A1X2GKT9"/>
<feature type="compositionally biased region" description="Polar residues" evidence="8">
    <location>
        <begin position="191"/>
        <end position="210"/>
    </location>
</feature>
<feature type="compositionally biased region" description="Basic and acidic residues" evidence="8">
    <location>
        <begin position="211"/>
        <end position="236"/>
    </location>
</feature>
<keyword evidence="5 7" id="KW-0067">ATP-binding</keyword>
<evidence type="ECO:0000313" key="11">
    <source>
        <dbReference type="Proteomes" id="UP000242146"/>
    </source>
</evidence>
<dbReference type="GO" id="GO:0061631">
    <property type="term" value="F:ubiquitin conjugating enzyme activity"/>
    <property type="evidence" value="ECO:0007669"/>
    <property type="project" value="UniProtKB-EC"/>
</dbReference>
<keyword evidence="3 7" id="KW-0547">Nucleotide-binding</keyword>
<evidence type="ECO:0000256" key="6">
    <source>
        <dbReference type="PROSITE-ProRule" id="PRU10133"/>
    </source>
</evidence>
<protein>
    <recommendedName>
        <fullName evidence="1">E2 ubiquitin-conjugating enzyme</fullName>
        <ecNumber evidence="1">2.3.2.23</ecNumber>
    </recommendedName>
</protein>
<name>A0A1X2GKT9_9FUNG</name>
<evidence type="ECO:0000259" key="9">
    <source>
        <dbReference type="PROSITE" id="PS50127"/>
    </source>
</evidence>
<proteinExistence type="inferred from homology"/>
<keyword evidence="4 7" id="KW-0833">Ubl conjugation pathway</keyword>
<feature type="active site" description="Glycyl thioester intermediate" evidence="6">
    <location>
        <position position="94"/>
    </location>
</feature>
<keyword evidence="2" id="KW-0808">Transferase</keyword>
<evidence type="ECO:0000313" key="10">
    <source>
        <dbReference type="EMBL" id="ORX56248.1"/>
    </source>
</evidence>
<dbReference type="InterPro" id="IPR016135">
    <property type="entry name" value="UBQ-conjugating_enzyme/RWD"/>
</dbReference>
<dbReference type="InterPro" id="IPR023313">
    <property type="entry name" value="UBQ-conjugating_AS"/>
</dbReference>
<comment type="caution">
    <text evidence="10">The sequence shown here is derived from an EMBL/GenBank/DDBJ whole genome shotgun (WGS) entry which is preliminary data.</text>
</comment>
<dbReference type="Gene3D" id="3.10.110.10">
    <property type="entry name" value="Ubiquitin Conjugating Enzyme"/>
    <property type="match status" value="1"/>
</dbReference>
<dbReference type="EMBL" id="MCGT01000010">
    <property type="protein sequence ID" value="ORX56248.1"/>
    <property type="molecule type" value="Genomic_DNA"/>
</dbReference>
<evidence type="ECO:0000256" key="1">
    <source>
        <dbReference type="ARBA" id="ARBA00012486"/>
    </source>
</evidence>
<dbReference type="PANTHER" id="PTHR24067">
    <property type="entry name" value="UBIQUITIN-CONJUGATING ENZYME E2"/>
    <property type="match status" value="1"/>
</dbReference>
<evidence type="ECO:0000256" key="4">
    <source>
        <dbReference type="ARBA" id="ARBA00022786"/>
    </source>
</evidence>
<evidence type="ECO:0000256" key="3">
    <source>
        <dbReference type="ARBA" id="ARBA00022741"/>
    </source>
</evidence>
<evidence type="ECO:0000256" key="2">
    <source>
        <dbReference type="ARBA" id="ARBA00022679"/>
    </source>
</evidence>
<dbReference type="AlphaFoldDB" id="A0A1X2GKT9"/>
<dbReference type="EC" id="2.3.2.23" evidence="1"/>
<dbReference type="GO" id="GO:0005524">
    <property type="term" value="F:ATP binding"/>
    <property type="evidence" value="ECO:0007669"/>
    <property type="project" value="UniProtKB-UniRule"/>
</dbReference>
<evidence type="ECO:0000256" key="5">
    <source>
        <dbReference type="ARBA" id="ARBA00022840"/>
    </source>
</evidence>
<sequence length="249" mass="28350">MTSRTELGSAVMKRIAKEIQALVQKPMDDIQVIPNDHDLRDIQAWIRGPADTPYEAGFFKIRLVLTDDFPQKPPKGYFMTKIFHPNVATNGEICVNTLKKDWKVDLGFAHVLMVIKCLLIEPNPESALNEEAGKLLLEEYQSYAKRARLYTNIHAKAGAKEYLQLEKDHPPASKTDLPTKRTEHVLTPSAVSNTISSPIDGKTPNTSANTNDRKRPLEETTEQRNKHIRLDENKKKLTLTDKKRTLRRL</sequence>
<dbReference type="CDD" id="cd23804">
    <property type="entry name" value="UBCc_UBE2S"/>
    <property type="match status" value="1"/>
</dbReference>
<dbReference type="PROSITE" id="PS50127">
    <property type="entry name" value="UBC_2"/>
    <property type="match status" value="1"/>
</dbReference>
<gene>
    <name evidence="10" type="ORF">DM01DRAFT_1366713</name>
</gene>
<dbReference type="Proteomes" id="UP000242146">
    <property type="component" value="Unassembled WGS sequence"/>
</dbReference>
<evidence type="ECO:0000256" key="7">
    <source>
        <dbReference type="RuleBase" id="RU362109"/>
    </source>
</evidence>
<reference evidence="10 11" key="1">
    <citation type="submission" date="2016-07" db="EMBL/GenBank/DDBJ databases">
        <title>Pervasive Adenine N6-methylation of Active Genes in Fungi.</title>
        <authorList>
            <consortium name="DOE Joint Genome Institute"/>
            <person name="Mondo S.J."/>
            <person name="Dannebaum R.O."/>
            <person name="Kuo R.C."/>
            <person name="Labutti K."/>
            <person name="Haridas S."/>
            <person name="Kuo A."/>
            <person name="Salamov A."/>
            <person name="Ahrendt S.R."/>
            <person name="Lipzen A."/>
            <person name="Sullivan W."/>
            <person name="Andreopoulos W.B."/>
            <person name="Clum A."/>
            <person name="Lindquist E."/>
            <person name="Daum C."/>
            <person name="Ramamoorthy G.K."/>
            <person name="Gryganskyi A."/>
            <person name="Culley D."/>
            <person name="Magnuson J.K."/>
            <person name="James T.Y."/>
            <person name="O'Malley M.A."/>
            <person name="Stajich J.E."/>
            <person name="Spatafora J.W."/>
            <person name="Visel A."/>
            <person name="Grigoriev I.V."/>
        </authorList>
    </citation>
    <scope>NUCLEOTIDE SEQUENCE [LARGE SCALE GENOMIC DNA]</scope>
    <source>
        <strain evidence="10 11">NRRL 3301</strain>
    </source>
</reference>
<dbReference type="InterPro" id="IPR050113">
    <property type="entry name" value="Ub_conjugating_enzyme"/>
</dbReference>
<dbReference type="PROSITE" id="PS00183">
    <property type="entry name" value="UBC_1"/>
    <property type="match status" value="1"/>
</dbReference>
<keyword evidence="11" id="KW-1185">Reference proteome</keyword>
<dbReference type="FunFam" id="3.10.110.10:FF:000031">
    <property type="entry name" value="Ubiquitin-conjugating enzyme E2 22"/>
    <property type="match status" value="1"/>
</dbReference>
<dbReference type="Pfam" id="PF00179">
    <property type="entry name" value="UQ_con"/>
    <property type="match status" value="1"/>
</dbReference>
<feature type="domain" description="UBC core" evidence="9">
    <location>
        <begin position="10"/>
        <end position="156"/>
    </location>
</feature>
<dbReference type="OrthoDB" id="10069349at2759"/>
<accession>A0A1X2GKT9</accession>